<evidence type="ECO:0000256" key="1">
    <source>
        <dbReference type="SAM" id="MobiDB-lite"/>
    </source>
</evidence>
<dbReference type="EMBL" id="BPLQ01007091">
    <property type="protein sequence ID" value="GIY27837.1"/>
    <property type="molecule type" value="Genomic_DNA"/>
</dbReference>
<evidence type="ECO:0000313" key="3">
    <source>
        <dbReference type="Proteomes" id="UP001054837"/>
    </source>
</evidence>
<gene>
    <name evidence="2" type="primary">AVEN_70211_1</name>
    <name evidence="2" type="ORF">CDAR_515651</name>
</gene>
<comment type="caution">
    <text evidence="2">The sequence shown here is derived from an EMBL/GenBank/DDBJ whole genome shotgun (WGS) entry which is preliminary data.</text>
</comment>
<dbReference type="Proteomes" id="UP001054837">
    <property type="component" value="Unassembled WGS sequence"/>
</dbReference>
<organism evidence="2 3">
    <name type="scientific">Caerostris darwini</name>
    <dbReference type="NCBI Taxonomy" id="1538125"/>
    <lineage>
        <taxon>Eukaryota</taxon>
        <taxon>Metazoa</taxon>
        <taxon>Ecdysozoa</taxon>
        <taxon>Arthropoda</taxon>
        <taxon>Chelicerata</taxon>
        <taxon>Arachnida</taxon>
        <taxon>Araneae</taxon>
        <taxon>Araneomorphae</taxon>
        <taxon>Entelegynae</taxon>
        <taxon>Araneoidea</taxon>
        <taxon>Araneidae</taxon>
        <taxon>Caerostris</taxon>
    </lineage>
</organism>
<feature type="region of interest" description="Disordered" evidence="1">
    <location>
        <begin position="69"/>
        <end position="89"/>
    </location>
</feature>
<evidence type="ECO:0000313" key="2">
    <source>
        <dbReference type="EMBL" id="GIY27837.1"/>
    </source>
</evidence>
<reference evidence="2 3" key="1">
    <citation type="submission" date="2021-06" db="EMBL/GenBank/DDBJ databases">
        <title>Caerostris darwini draft genome.</title>
        <authorList>
            <person name="Kono N."/>
            <person name="Arakawa K."/>
        </authorList>
    </citation>
    <scope>NUCLEOTIDE SEQUENCE [LARGE SCALE GENOMIC DNA]</scope>
</reference>
<feature type="compositionally biased region" description="Polar residues" evidence="1">
    <location>
        <begin position="75"/>
        <end position="84"/>
    </location>
</feature>
<proteinExistence type="predicted"/>
<accession>A0AAV4S5Z9</accession>
<sequence length="238" mass="26854">MNSYMYFLYFPRPSLVAAQKRDKITDKSVSPAPVLTIPILHVEEVHIQNSSPTNPEITPYDEIDIGLQKFPEDGNPSTQHSVHNTFDDPAKKDLEQPQIFWPTGNGHSNVEAIDSIQEEDQKLVISATAEVDTMFDRIEEEEPLPICKSLQDQQQARPIEDILEALDQLVAPREVEINIDWDALGPINIREKTVLPSDTSDVGSVVSESDGLTEEDRKRVIENLLKEVDECLRVQEVV</sequence>
<name>A0AAV4S5Z9_9ARAC</name>
<keyword evidence="3" id="KW-1185">Reference proteome</keyword>
<protein>
    <submittedName>
        <fullName evidence="2">Uncharacterized protein</fullName>
    </submittedName>
</protein>
<dbReference type="AlphaFoldDB" id="A0AAV4S5Z9"/>